<feature type="compositionally biased region" description="Basic and acidic residues" evidence="1">
    <location>
        <begin position="61"/>
        <end position="72"/>
    </location>
</feature>
<accession>A0AA37W8E6</accession>
<protein>
    <submittedName>
        <fullName evidence="2">Uncharacterized protein</fullName>
    </submittedName>
</protein>
<feature type="region of interest" description="Disordered" evidence="1">
    <location>
        <begin position="61"/>
        <end position="82"/>
    </location>
</feature>
<evidence type="ECO:0000256" key="1">
    <source>
        <dbReference type="SAM" id="MobiDB-lite"/>
    </source>
</evidence>
<organism evidence="2 3">
    <name type="scientific">Gluconobacter sphaericus NBRC 12467</name>
    <dbReference type="NCBI Taxonomy" id="1307951"/>
    <lineage>
        <taxon>Bacteria</taxon>
        <taxon>Pseudomonadati</taxon>
        <taxon>Pseudomonadota</taxon>
        <taxon>Alphaproteobacteria</taxon>
        <taxon>Acetobacterales</taxon>
        <taxon>Acetobacteraceae</taxon>
        <taxon>Gluconobacter</taxon>
    </lineage>
</organism>
<dbReference type="EMBL" id="BSNZ01000002">
    <property type="protein sequence ID" value="GLQ83195.1"/>
    <property type="molecule type" value="Genomic_DNA"/>
</dbReference>
<dbReference type="Proteomes" id="UP001156708">
    <property type="component" value="Unassembled WGS sequence"/>
</dbReference>
<evidence type="ECO:0000313" key="2">
    <source>
        <dbReference type="EMBL" id="GLQ83195.1"/>
    </source>
</evidence>
<keyword evidence="3" id="KW-1185">Reference proteome</keyword>
<comment type="caution">
    <text evidence="2">The sequence shown here is derived from an EMBL/GenBank/DDBJ whole genome shotgun (WGS) entry which is preliminary data.</text>
</comment>
<sequence>MDPQVVPGRRVRRFEKARAGGRVFMRRCSVQCIDEIFNGLRPQGFDFRSEAVYCAERMDMKRASPSKEKDALKSQLSSPSVR</sequence>
<dbReference type="AlphaFoldDB" id="A0AA37W8E6"/>
<name>A0AA37W8E6_9PROT</name>
<reference evidence="3" key="1">
    <citation type="journal article" date="2019" name="Int. J. Syst. Evol. Microbiol.">
        <title>The Global Catalogue of Microorganisms (GCM) 10K type strain sequencing project: providing services to taxonomists for standard genome sequencing and annotation.</title>
        <authorList>
            <consortium name="The Broad Institute Genomics Platform"/>
            <consortium name="The Broad Institute Genome Sequencing Center for Infectious Disease"/>
            <person name="Wu L."/>
            <person name="Ma J."/>
        </authorList>
    </citation>
    <scope>NUCLEOTIDE SEQUENCE [LARGE SCALE GENOMIC DNA]</scope>
    <source>
        <strain evidence="3">NBRC 12467</strain>
    </source>
</reference>
<proteinExistence type="predicted"/>
<gene>
    <name evidence="2" type="ORF">GCM10007872_01030</name>
</gene>
<evidence type="ECO:0000313" key="3">
    <source>
        <dbReference type="Proteomes" id="UP001156708"/>
    </source>
</evidence>